<evidence type="ECO:0000313" key="2">
    <source>
        <dbReference type="Proteomes" id="UP000236509"/>
    </source>
</evidence>
<reference evidence="1 2" key="1">
    <citation type="submission" date="2015-04" db="EMBL/GenBank/DDBJ databases">
        <authorList>
            <person name="Cao L."/>
            <person name="Gao C.H."/>
        </authorList>
    </citation>
    <scope>NUCLEOTIDE SEQUENCE [LARGE SCALE GENOMIC DNA]</scope>
    <source>
        <strain evidence="1 2">SH3</strain>
    </source>
</reference>
<keyword evidence="2" id="KW-1185">Reference proteome</keyword>
<dbReference type="AlphaFoldDB" id="A0A7U7PXH1"/>
<organism evidence="1 2">
    <name type="scientific">Staphylococcus argenteus</name>
    <dbReference type="NCBI Taxonomy" id="985002"/>
    <lineage>
        <taxon>Bacteria</taxon>
        <taxon>Bacillati</taxon>
        <taxon>Bacillota</taxon>
        <taxon>Bacilli</taxon>
        <taxon>Bacillales</taxon>
        <taxon>Staphylococcaceae</taxon>
        <taxon>Staphylococcus</taxon>
    </lineage>
</organism>
<accession>A0A7U7PXH1</accession>
<name>A0A7U7PXH1_9STAP</name>
<sequence length="40" mass="4588">MTSLCLNYVENPSASDIKYQQSYVYLTNIIDSLITLTMIQ</sequence>
<proteinExistence type="predicted"/>
<protein>
    <submittedName>
        <fullName evidence="1">Uncharacterized protein</fullName>
    </submittedName>
</protein>
<gene>
    <name evidence="1" type="ORF">BN1326_30275</name>
</gene>
<comment type="caution">
    <text evidence="1">The sequence shown here is derived from an EMBL/GenBank/DDBJ whole genome shotgun (WGS) entry which is preliminary data.</text>
</comment>
<dbReference type="Proteomes" id="UP000236509">
    <property type="component" value="Unassembled WGS sequence"/>
</dbReference>
<dbReference type="EMBL" id="CVOU01000015">
    <property type="protein sequence ID" value="CRI21576.1"/>
    <property type="molecule type" value="Genomic_DNA"/>
</dbReference>
<evidence type="ECO:0000313" key="1">
    <source>
        <dbReference type="EMBL" id="CRI21576.1"/>
    </source>
</evidence>